<feature type="signal peptide" evidence="1">
    <location>
        <begin position="1"/>
        <end position="22"/>
    </location>
</feature>
<dbReference type="RefSeq" id="WP_134837337.1">
    <property type="nucleotide sequence ID" value="NZ_SATR01000062.1"/>
</dbReference>
<dbReference type="EMBL" id="SATR01000062">
    <property type="protein sequence ID" value="TFH89502.1"/>
    <property type="molecule type" value="Genomic_DNA"/>
</dbReference>
<dbReference type="NCBIfam" id="TIGR02756">
    <property type="entry name" value="TraK_Ftype"/>
    <property type="match status" value="1"/>
</dbReference>
<protein>
    <submittedName>
        <fullName evidence="4">Type-F conjugative transfer system secretin TraK</fullName>
    </submittedName>
</protein>
<dbReference type="OrthoDB" id="5873966at2"/>
<proteinExistence type="predicted"/>
<reference evidence="4 5" key="1">
    <citation type="submission" date="2019-01" db="EMBL/GenBank/DDBJ databases">
        <title>Vibrio BEI176 sp. nov, a marine bacterium isolated from China: eastern marignal seas.</title>
        <authorList>
            <person name="Li B."/>
        </authorList>
    </citation>
    <scope>NUCLEOTIDE SEQUENCE [LARGE SCALE GENOMIC DNA]</scope>
    <source>
        <strain evidence="4 5">BEI176</strain>
    </source>
</reference>
<gene>
    <name evidence="4" type="primary">traK</name>
    <name evidence="4" type="ORF">ELS82_21860</name>
</gene>
<dbReference type="InterPro" id="IPR055397">
    <property type="entry name" value="TraK_C"/>
</dbReference>
<dbReference type="InterPro" id="IPR010563">
    <property type="entry name" value="TraK_N"/>
</dbReference>
<dbReference type="InterPro" id="IPR014126">
    <property type="entry name" value="TraK_Ftype"/>
</dbReference>
<evidence type="ECO:0000256" key="1">
    <source>
        <dbReference type="SAM" id="SignalP"/>
    </source>
</evidence>
<feature type="domain" description="TraK N-terminal" evidence="2">
    <location>
        <begin position="31"/>
        <end position="118"/>
    </location>
</feature>
<dbReference type="AlphaFoldDB" id="A0A4Y8W984"/>
<keyword evidence="5" id="KW-1185">Reference proteome</keyword>
<feature type="chain" id="PRO_5021403751" evidence="1">
    <location>
        <begin position="23"/>
        <end position="247"/>
    </location>
</feature>
<evidence type="ECO:0000313" key="5">
    <source>
        <dbReference type="Proteomes" id="UP000297753"/>
    </source>
</evidence>
<accession>A0A4Y8W984</accession>
<keyword evidence="1" id="KW-0732">Signal</keyword>
<name>A0A4Y8W984_9VIBR</name>
<dbReference type="Proteomes" id="UP000297753">
    <property type="component" value="Unassembled WGS sequence"/>
</dbReference>
<feature type="domain" description="TraK C-terminal" evidence="3">
    <location>
        <begin position="137"/>
        <end position="239"/>
    </location>
</feature>
<organism evidence="4 5">
    <name type="scientific">Vibrio ouci</name>
    <dbReference type="NCBI Taxonomy" id="2499078"/>
    <lineage>
        <taxon>Bacteria</taxon>
        <taxon>Pseudomonadati</taxon>
        <taxon>Pseudomonadota</taxon>
        <taxon>Gammaproteobacteria</taxon>
        <taxon>Vibrionales</taxon>
        <taxon>Vibrionaceae</taxon>
        <taxon>Vibrio</taxon>
    </lineage>
</organism>
<evidence type="ECO:0000313" key="4">
    <source>
        <dbReference type="EMBL" id="TFH89502.1"/>
    </source>
</evidence>
<comment type="caution">
    <text evidence="4">The sequence shown here is derived from an EMBL/GenBank/DDBJ whole genome shotgun (WGS) entry which is preliminary data.</text>
</comment>
<evidence type="ECO:0000259" key="3">
    <source>
        <dbReference type="Pfam" id="PF23536"/>
    </source>
</evidence>
<dbReference type="Pfam" id="PF06586">
    <property type="entry name" value="TraK_N"/>
    <property type="match status" value="1"/>
</dbReference>
<dbReference type="Pfam" id="PF23536">
    <property type="entry name" value="TraK_C"/>
    <property type="match status" value="1"/>
</dbReference>
<sequence>MKIYTWLMGALLTCVSPVGVTANVQKATVAFADGDTIPIQLSSVNINRLLVESDKIMNITCPHGFCTTSGVQKDKTGSISLKINVALPFTAHVLTQKGRLFALFITPKATPGIITAFSPTDRHLSKPSVFERDFDYPSAIAQFTKTMMLWKRQGTAIEGFSVHPVDPKTLPKKDTSLPVTPQTVFVGRAYSGIIYQVKNMSSDSVTLTTAQFYSYAARSAALDETELAPGEATTLYLVTGGGINDVR</sequence>
<evidence type="ECO:0000259" key="2">
    <source>
        <dbReference type="Pfam" id="PF06586"/>
    </source>
</evidence>